<organism evidence="1 2">
    <name type="scientific">Phytophthora infestans</name>
    <name type="common">Potato late blight agent</name>
    <name type="synonym">Botrytis infestans</name>
    <dbReference type="NCBI Taxonomy" id="4787"/>
    <lineage>
        <taxon>Eukaryota</taxon>
        <taxon>Sar</taxon>
        <taxon>Stramenopiles</taxon>
        <taxon>Oomycota</taxon>
        <taxon>Peronosporomycetes</taxon>
        <taxon>Peronosporales</taxon>
        <taxon>Peronosporaceae</taxon>
        <taxon>Phytophthora</taxon>
    </lineage>
</organism>
<accession>A0A8S9TXX6</accession>
<evidence type="ECO:0000313" key="1">
    <source>
        <dbReference type="EMBL" id="KAF4133526.1"/>
    </source>
</evidence>
<comment type="caution">
    <text evidence="1">The sequence shown here is derived from an EMBL/GenBank/DDBJ whole genome shotgun (WGS) entry which is preliminary data.</text>
</comment>
<evidence type="ECO:0000313" key="2">
    <source>
        <dbReference type="Proteomes" id="UP000704712"/>
    </source>
</evidence>
<dbReference type="AlphaFoldDB" id="A0A8S9TXX6"/>
<reference evidence="1" key="1">
    <citation type="submission" date="2020-03" db="EMBL/GenBank/DDBJ databases">
        <title>Hybrid Assembly of Korean Phytophthora infestans isolates.</title>
        <authorList>
            <person name="Prokchorchik M."/>
            <person name="Lee Y."/>
            <person name="Seo J."/>
            <person name="Cho J.-H."/>
            <person name="Park Y.-E."/>
            <person name="Jang D.-C."/>
            <person name="Im J.-S."/>
            <person name="Choi J.-G."/>
            <person name="Park H.-J."/>
            <person name="Lee G.-B."/>
            <person name="Lee Y.-G."/>
            <person name="Hong S.-Y."/>
            <person name="Cho K."/>
            <person name="Sohn K.H."/>
        </authorList>
    </citation>
    <scope>NUCLEOTIDE SEQUENCE</scope>
    <source>
        <strain evidence="1">KR_2_A2</strain>
    </source>
</reference>
<name>A0A8S9TXX6_PHYIN</name>
<dbReference type="Proteomes" id="UP000704712">
    <property type="component" value="Unassembled WGS sequence"/>
</dbReference>
<protein>
    <submittedName>
        <fullName evidence="1">Uncharacterized protein</fullName>
    </submittedName>
</protein>
<sequence length="231" mass="25983">MTQLRGDLDEAADDMDDEEGDHFVDLDVEEILALCLLYILLVVSVGQLDGRSICGPTQEKIIVRTDSFARLKSQRSHTAYKKTVRCSPESFDALVAWLEPLYYRKYGLPGSNTHYNFDFGLAVLLTYYGNGCDIDGDGIGGAAVQLGMSRAVAGVYIKRLEDLLYDMMHDVIFFPAPDAVDEWDGLVEGFARRGSDFPDVACVFDGTIIRTRRPRNHMVWRCLILLLRCVR</sequence>
<proteinExistence type="predicted"/>
<gene>
    <name evidence="1" type="ORF">GN958_ATG17288</name>
</gene>
<dbReference type="EMBL" id="JAACNO010002366">
    <property type="protein sequence ID" value="KAF4133526.1"/>
    <property type="molecule type" value="Genomic_DNA"/>
</dbReference>